<organism evidence="1">
    <name type="scientific">marine sediment metagenome</name>
    <dbReference type="NCBI Taxonomy" id="412755"/>
    <lineage>
        <taxon>unclassified sequences</taxon>
        <taxon>metagenomes</taxon>
        <taxon>ecological metagenomes</taxon>
    </lineage>
</organism>
<dbReference type="AlphaFoldDB" id="X1M3Q5"/>
<gene>
    <name evidence="1" type="ORF">S06H3_15797</name>
</gene>
<dbReference type="EMBL" id="BARV01007785">
    <property type="protein sequence ID" value="GAI12711.1"/>
    <property type="molecule type" value="Genomic_DNA"/>
</dbReference>
<evidence type="ECO:0000313" key="1">
    <source>
        <dbReference type="EMBL" id="GAI12711.1"/>
    </source>
</evidence>
<proteinExistence type="predicted"/>
<reference evidence="1" key="1">
    <citation type="journal article" date="2014" name="Front. Microbiol.">
        <title>High frequency of phylogenetically diverse reductive dehalogenase-homologous genes in deep subseafloor sedimentary metagenomes.</title>
        <authorList>
            <person name="Kawai M."/>
            <person name="Futagami T."/>
            <person name="Toyoda A."/>
            <person name="Takaki Y."/>
            <person name="Nishi S."/>
            <person name="Hori S."/>
            <person name="Arai W."/>
            <person name="Tsubouchi T."/>
            <person name="Morono Y."/>
            <person name="Uchiyama I."/>
            <person name="Ito T."/>
            <person name="Fujiyama A."/>
            <person name="Inagaki F."/>
            <person name="Takami H."/>
        </authorList>
    </citation>
    <scope>NUCLEOTIDE SEQUENCE</scope>
    <source>
        <strain evidence="1">Expedition CK06-06</strain>
    </source>
</reference>
<name>X1M3Q5_9ZZZZ</name>
<protein>
    <submittedName>
        <fullName evidence="1">Uncharacterized protein</fullName>
    </submittedName>
</protein>
<feature type="non-terminal residue" evidence="1">
    <location>
        <position position="1"/>
    </location>
</feature>
<accession>X1M3Q5</accession>
<sequence length="78" mass="8284">KAGDEKWSRKASTRGVANWGPGVSEAAGDYAAGFAPYQAAIAATVLPPRYARRDPRNLARVKAIVDALIAKKESLMGK</sequence>
<comment type="caution">
    <text evidence="1">The sequence shown here is derived from an EMBL/GenBank/DDBJ whole genome shotgun (WGS) entry which is preliminary data.</text>
</comment>